<evidence type="ECO:0000313" key="4">
    <source>
        <dbReference type="Proteomes" id="UP001043456"/>
    </source>
</evidence>
<dbReference type="InterPro" id="IPR053221">
    <property type="entry name" value="Burnettramic_acid_biosynth"/>
</dbReference>
<protein>
    <submittedName>
        <fullName evidence="3">Uncharacterized protein</fullName>
    </submittedName>
</protein>
<keyword evidence="2" id="KW-0472">Membrane</keyword>
<dbReference type="EMBL" id="BHVY01000002">
    <property type="protein sequence ID" value="GIJ84641.1"/>
    <property type="molecule type" value="Genomic_DNA"/>
</dbReference>
<dbReference type="Proteomes" id="UP001043456">
    <property type="component" value="Unassembled WGS sequence"/>
</dbReference>
<feature type="compositionally biased region" description="Polar residues" evidence="1">
    <location>
        <begin position="1"/>
        <end position="10"/>
    </location>
</feature>
<keyword evidence="4" id="KW-1185">Reference proteome</keyword>
<feature type="transmembrane region" description="Helical" evidence="2">
    <location>
        <begin position="271"/>
        <end position="289"/>
    </location>
</feature>
<dbReference type="PANTHER" id="PTHR38887:SF1">
    <property type="entry name" value="RAS MODIFICATION PROTEIN ERF4"/>
    <property type="match status" value="1"/>
</dbReference>
<feature type="compositionally biased region" description="Gly residues" evidence="1">
    <location>
        <begin position="13"/>
        <end position="28"/>
    </location>
</feature>
<feature type="transmembrane region" description="Helical" evidence="2">
    <location>
        <begin position="233"/>
        <end position="259"/>
    </location>
</feature>
<sequence>MFNNQQVHQSNQQGGGQTGVGNPGGPLGLIGLVAKGVAAGIGLASESIHAHKEKKNAKKKAAADQARRSQSQPPPSELEGSSPLPPYSDDTEKEHVMAAKQRAHLSENRTFAQVGGELEEGDEEQWELDDAQDELIEREPANPKKRPQTLDPKKITQYFIDDYPVPQGIERRGKLTLPVVLPQRRPKDRTRGFIRAYAPELMNAGIDQAMFLDFLETFNLATQASPWINAINMAGIALMPLHLAPGIGQAATVALYLTVQVMKNMQSRKRHVALLRIAVLLLIVSSHRYHTVMDQMNEQFFQPRGLYAMVLTWNPETDATNVGINLNETISKNLTPPEGISKVVYQYKPSMGNTNGVAFTETAPLVFPALDKLEDDHSKAAKTTKEKIKSAKNFSGEYFDRRAQAKYAAKNPDSQLVVGPQPTFTSRYSDPNNPTNSGDILALLTAGKVSMPAGFGRGFGGGVGGTMGGRGFGGMPYVRGMGRGGTRFPLSRLIAMSNGGIGRMMMEQQITTQKNPSQWGEDRQYSTQTGMNQQFRSQMTPMQVGNQGMMGGPQVGFGGADLIVNGVKRILRHHVLYLLIINMPSEKDMTEATAFMEQDTCHELAG</sequence>
<evidence type="ECO:0000256" key="2">
    <source>
        <dbReference type="SAM" id="Phobius"/>
    </source>
</evidence>
<evidence type="ECO:0000313" key="3">
    <source>
        <dbReference type="EMBL" id="GIJ84641.1"/>
    </source>
</evidence>
<dbReference type="OrthoDB" id="3433125at2759"/>
<dbReference type="AlphaFoldDB" id="A0A9P3EQW3"/>
<feature type="region of interest" description="Disordered" evidence="1">
    <location>
        <begin position="1"/>
        <end position="29"/>
    </location>
</feature>
<dbReference type="GeneID" id="67002102"/>
<gene>
    <name evidence="3" type="ORF">Asppvi_003490</name>
</gene>
<organism evidence="3 4">
    <name type="scientific">Aspergillus pseudoviridinutans</name>
    <dbReference type="NCBI Taxonomy" id="1517512"/>
    <lineage>
        <taxon>Eukaryota</taxon>
        <taxon>Fungi</taxon>
        <taxon>Dikarya</taxon>
        <taxon>Ascomycota</taxon>
        <taxon>Pezizomycotina</taxon>
        <taxon>Eurotiomycetes</taxon>
        <taxon>Eurotiomycetidae</taxon>
        <taxon>Eurotiales</taxon>
        <taxon>Aspergillaceae</taxon>
        <taxon>Aspergillus</taxon>
        <taxon>Aspergillus subgen. Fumigati</taxon>
    </lineage>
</organism>
<proteinExistence type="predicted"/>
<dbReference type="PANTHER" id="PTHR38887">
    <property type="entry name" value="CHROMOSOME 21, WHOLE GENOME SHOTGUN SEQUENCE"/>
    <property type="match status" value="1"/>
</dbReference>
<keyword evidence="2" id="KW-1133">Transmembrane helix</keyword>
<comment type="caution">
    <text evidence="3">The sequence shown here is derived from an EMBL/GenBank/DDBJ whole genome shotgun (WGS) entry which is preliminary data.</text>
</comment>
<accession>A0A9P3EQW3</accession>
<name>A0A9P3EQW3_9EURO</name>
<evidence type="ECO:0000256" key="1">
    <source>
        <dbReference type="SAM" id="MobiDB-lite"/>
    </source>
</evidence>
<feature type="compositionally biased region" description="Basic residues" evidence="1">
    <location>
        <begin position="51"/>
        <end position="60"/>
    </location>
</feature>
<dbReference type="RefSeq" id="XP_043155388.1">
    <property type="nucleotide sequence ID" value="XM_043299453.1"/>
</dbReference>
<reference evidence="3 4" key="1">
    <citation type="submission" date="2018-10" db="EMBL/GenBank/DDBJ databases">
        <title>Pan-genome distribution and transcriptional activeness of fungal secondary metabolism genes in Aspergillus section Fumigati.</title>
        <authorList>
            <person name="Takahashi H."/>
            <person name="Umemura M."/>
            <person name="Ninomiya A."/>
            <person name="Kusuya Y."/>
            <person name="Urayama S."/>
            <person name="Shimizu M."/>
            <person name="Watanabe A."/>
            <person name="Kamei K."/>
            <person name="Yaguchi T."/>
            <person name="Hagiwara D."/>
        </authorList>
    </citation>
    <scope>NUCLEOTIDE SEQUENCE [LARGE SCALE GENOMIC DNA]</scope>
    <source>
        <strain evidence="3 4">IFM 55266</strain>
    </source>
</reference>
<feature type="region of interest" description="Disordered" evidence="1">
    <location>
        <begin position="46"/>
        <end position="108"/>
    </location>
</feature>
<keyword evidence="2" id="KW-0812">Transmembrane</keyword>